<dbReference type="RefSeq" id="WP_040061367.1">
    <property type="nucleotide sequence ID" value="NZ_CP011974.1"/>
</dbReference>
<keyword evidence="1" id="KW-0175">Coiled coil</keyword>
<protein>
    <submittedName>
        <fullName evidence="2">Uncharacterized protein</fullName>
    </submittedName>
</protein>
<feature type="coiled-coil region" evidence="1">
    <location>
        <begin position="10"/>
        <end position="64"/>
    </location>
</feature>
<name>A0A0H4KJP9_9BACI</name>
<reference evidence="2 3" key="1">
    <citation type="journal article" date="2015" name="PLoS ONE">
        <title>Genome Sequence of Bacillus endophyticus and Analysis of Its Companion Mechanism in the Ketogulonigenium vulgare-Bacillus Strain Consortium.</title>
        <authorList>
            <person name="Jia N."/>
            <person name="Du J."/>
            <person name="Ding M.Z."/>
            <person name="Gao F."/>
            <person name="Yuan Y.J."/>
        </authorList>
    </citation>
    <scope>NUCLEOTIDE SEQUENCE [LARGE SCALE GENOMIC DNA]</scope>
    <source>
        <strain evidence="2 3">Hbe603</strain>
    </source>
</reference>
<gene>
    <name evidence="2" type="ORF">BEH_13855</name>
</gene>
<dbReference type="AlphaFoldDB" id="A0A0H4KJP9"/>
<organism evidence="2 3">
    <name type="scientific">Priestia filamentosa</name>
    <dbReference type="NCBI Taxonomy" id="1402861"/>
    <lineage>
        <taxon>Bacteria</taxon>
        <taxon>Bacillati</taxon>
        <taxon>Bacillota</taxon>
        <taxon>Bacilli</taxon>
        <taxon>Bacillales</taxon>
        <taxon>Bacillaceae</taxon>
        <taxon>Priestia</taxon>
    </lineage>
</organism>
<dbReference type="OrthoDB" id="2935859at2"/>
<reference evidence="3" key="2">
    <citation type="submission" date="2015-06" db="EMBL/GenBank/DDBJ databases">
        <title>Genome Sequence of Bacillus endophyticus and Analysis of its Companion Mechanism in the Ketogulonigenium vulgare-Bacillus strain Consortium.</title>
        <authorList>
            <person name="Jia N."/>
            <person name="Du J."/>
            <person name="Ding M.-Z."/>
            <person name="Gao F."/>
            <person name="Yuan Y.-J."/>
        </authorList>
    </citation>
    <scope>NUCLEOTIDE SEQUENCE [LARGE SCALE GENOMIC DNA]</scope>
    <source>
        <strain evidence="3">Hbe603</strain>
    </source>
</reference>
<sequence length="67" mass="8125">MRKIHAYMTQDQKEQAVSLLKEDIKELQQEQLQQEQKGYPRVVRDAIEETIQRYTKDVEYLTNELKK</sequence>
<dbReference type="KEGG" id="beo:BEH_13855"/>
<keyword evidence="3" id="KW-1185">Reference proteome</keyword>
<dbReference type="EMBL" id="CP011974">
    <property type="protein sequence ID" value="AKO93066.1"/>
    <property type="molecule type" value="Genomic_DNA"/>
</dbReference>
<proteinExistence type="predicted"/>
<dbReference type="PATRIC" id="fig|135735.6.peg.2930"/>
<dbReference type="Proteomes" id="UP000036202">
    <property type="component" value="Chromosome"/>
</dbReference>
<evidence type="ECO:0000313" key="2">
    <source>
        <dbReference type="EMBL" id="AKO93066.1"/>
    </source>
</evidence>
<evidence type="ECO:0000313" key="3">
    <source>
        <dbReference type="Proteomes" id="UP000036202"/>
    </source>
</evidence>
<evidence type="ECO:0000256" key="1">
    <source>
        <dbReference type="SAM" id="Coils"/>
    </source>
</evidence>
<accession>A0A0H4KJP9</accession>